<feature type="region of interest" description="Disordered" evidence="1">
    <location>
        <begin position="39"/>
        <end position="91"/>
    </location>
</feature>
<evidence type="ECO:0000313" key="3">
    <source>
        <dbReference type="Proteomes" id="UP001279734"/>
    </source>
</evidence>
<name>A0AAD3SQC3_NEPGR</name>
<organism evidence="2 3">
    <name type="scientific">Nepenthes gracilis</name>
    <name type="common">Slender pitcher plant</name>
    <dbReference type="NCBI Taxonomy" id="150966"/>
    <lineage>
        <taxon>Eukaryota</taxon>
        <taxon>Viridiplantae</taxon>
        <taxon>Streptophyta</taxon>
        <taxon>Embryophyta</taxon>
        <taxon>Tracheophyta</taxon>
        <taxon>Spermatophyta</taxon>
        <taxon>Magnoliopsida</taxon>
        <taxon>eudicotyledons</taxon>
        <taxon>Gunneridae</taxon>
        <taxon>Pentapetalae</taxon>
        <taxon>Caryophyllales</taxon>
        <taxon>Nepenthaceae</taxon>
        <taxon>Nepenthes</taxon>
    </lineage>
</organism>
<feature type="compositionally biased region" description="Basic and acidic residues" evidence="1">
    <location>
        <begin position="45"/>
        <end position="64"/>
    </location>
</feature>
<feature type="compositionally biased region" description="Basic residues" evidence="1">
    <location>
        <begin position="225"/>
        <end position="236"/>
    </location>
</feature>
<evidence type="ECO:0000313" key="2">
    <source>
        <dbReference type="EMBL" id="GMH14606.1"/>
    </source>
</evidence>
<feature type="region of interest" description="Disordered" evidence="1">
    <location>
        <begin position="208"/>
        <end position="244"/>
    </location>
</feature>
<dbReference type="EMBL" id="BSYO01000014">
    <property type="protein sequence ID" value="GMH14606.1"/>
    <property type="molecule type" value="Genomic_DNA"/>
</dbReference>
<proteinExistence type="predicted"/>
<feature type="compositionally biased region" description="Low complexity" evidence="1">
    <location>
        <begin position="208"/>
        <end position="219"/>
    </location>
</feature>
<keyword evidence="3" id="KW-1185">Reference proteome</keyword>
<dbReference type="AlphaFoldDB" id="A0AAD3SQC3"/>
<dbReference type="Proteomes" id="UP001279734">
    <property type="component" value="Unassembled WGS sequence"/>
</dbReference>
<sequence>MEHVDYYSSLDEVVPKRTKVSFKNNNNLRTSFEVSSSDSFTSLQKVDKPNPRKELEEHCQDDSNSKFGLASSPQTIVKEGKPSRSRGSPNWCRSIDDGVEEEKIQAGAAMANQCVRHVQDIQYQASSSNHVKADALEGGAASNLDKRTKEFSTQNFRVLILDMANSRGAGVVRNQAEMPLDPVSGETMIQESNSRCLKSEGNMVDLLGISSSKGLGSDDPLPKSILKKHKRPRKKIFPSPNPHG</sequence>
<reference evidence="2" key="1">
    <citation type="submission" date="2023-05" db="EMBL/GenBank/DDBJ databases">
        <title>Nepenthes gracilis genome sequencing.</title>
        <authorList>
            <person name="Fukushima K."/>
        </authorList>
    </citation>
    <scope>NUCLEOTIDE SEQUENCE</scope>
    <source>
        <strain evidence="2">SING2019-196</strain>
    </source>
</reference>
<accession>A0AAD3SQC3</accession>
<gene>
    <name evidence="2" type="ORF">Nepgr_016447</name>
</gene>
<comment type="caution">
    <text evidence="2">The sequence shown here is derived from an EMBL/GenBank/DDBJ whole genome shotgun (WGS) entry which is preliminary data.</text>
</comment>
<evidence type="ECO:0000256" key="1">
    <source>
        <dbReference type="SAM" id="MobiDB-lite"/>
    </source>
</evidence>
<protein>
    <submittedName>
        <fullName evidence="2">Uncharacterized protein</fullName>
    </submittedName>
</protein>